<feature type="transmembrane region" description="Helical" evidence="2">
    <location>
        <begin position="713"/>
        <end position="733"/>
    </location>
</feature>
<organism evidence="3 4">
    <name type="scientific">Stylonychia lemnae</name>
    <name type="common">Ciliate</name>
    <dbReference type="NCBI Taxonomy" id="5949"/>
    <lineage>
        <taxon>Eukaryota</taxon>
        <taxon>Sar</taxon>
        <taxon>Alveolata</taxon>
        <taxon>Ciliophora</taxon>
        <taxon>Intramacronucleata</taxon>
        <taxon>Spirotrichea</taxon>
        <taxon>Stichotrichia</taxon>
        <taxon>Sporadotrichida</taxon>
        <taxon>Oxytrichidae</taxon>
        <taxon>Stylonychinae</taxon>
        <taxon>Stylonychia</taxon>
    </lineage>
</organism>
<reference evidence="3 4" key="1">
    <citation type="submission" date="2014-06" db="EMBL/GenBank/DDBJ databases">
        <authorList>
            <person name="Swart Estienne"/>
        </authorList>
    </citation>
    <scope>NUCLEOTIDE SEQUENCE [LARGE SCALE GENOMIC DNA]</scope>
    <source>
        <strain evidence="3 4">130c</strain>
    </source>
</reference>
<gene>
    <name evidence="3" type="primary">Contig10686.g11428</name>
    <name evidence="3" type="ORF">STYLEM_795</name>
</gene>
<feature type="transmembrane region" description="Helical" evidence="2">
    <location>
        <begin position="610"/>
        <end position="638"/>
    </location>
</feature>
<protein>
    <recommendedName>
        <fullName evidence="5">Transmembrane protein</fullName>
    </recommendedName>
</protein>
<dbReference type="SUPFAM" id="SSF52047">
    <property type="entry name" value="RNI-like"/>
    <property type="match status" value="1"/>
</dbReference>
<dbReference type="OrthoDB" id="324212at2759"/>
<feature type="compositionally biased region" description="Basic and acidic residues" evidence="1">
    <location>
        <begin position="120"/>
        <end position="143"/>
    </location>
</feature>
<accession>A0A077ZR78</accession>
<feature type="compositionally biased region" description="Polar residues" evidence="1">
    <location>
        <begin position="213"/>
        <end position="231"/>
    </location>
</feature>
<feature type="compositionally biased region" description="Basic and acidic residues" evidence="1">
    <location>
        <begin position="347"/>
        <end position="363"/>
    </location>
</feature>
<evidence type="ECO:0008006" key="5">
    <source>
        <dbReference type="Google" id="ProtNLM"/>
    </source>
</evidence>
<dbReference type="EMBL" id="CCKQ01000751">
    <property type="protein sequence ID" value="CDW71845.1"/>
    <property type="molecule type" value="Genomic_DNA"/>
</dbReference>
<dbReference type="InterPro" id="IPR032675">
    <property type="entry name" value="LRR_dom_sf"/>
</dbReference>
<keyword evidence="2" id="KW-1133">Transmembrane helix</keyword>
<feature type="compositionally biased region" description="Acidic residues" evidence="1">
    <location>
        <begin position="248"/>
        <end position="257"/>
    </location>
</feature>
<keyword evidence="2" id="KW-0472">Membrane</keyword>
<feature type="compositionally biased region" description="Polar residues" evidence="1">
    <location>
        <begin position="260"/>
        <end position="271"/>
    </location>
</feature>
<feature type="transmembrane region" description="Helical" evidence="2">
    <location>
        <begin position="526"/>
        <end position="547"/>
    </location>
</feature>
<feature type="transmembrane region" description="Helical" evidence="2">
    <location>
        <begin position="568"/>
        <end position="590"/>
    </location>
</feature>
<feature type="transmembrane region" description="Helical" evidence="2">
    <location>
        <begin position="487"/>
        <end position="506"/>
    </location>
</feature>
<dbReference type="AlphaFoldDB" id="A0A077ZR78"/>
<name>A0A077ZR78_STYLE</name>
<keyword evidence="4" id="KW-1185">Reference proteome</keyword>
<feature type="compositionally biased region" description="Basic and acidic residues" evidence="1">
    <location>
        <begin position="158"/>
        <end position="177"/>
    </location>
</feature>
<evidence type="ECO:0000313" key="4">
    <source>
        <dbReference type="Proteomes" id="UP000039865"/>
    </source>
</evidence>
<evidence type="ECO:0000256" key="2">
    <source>
        <dbReference type="SAM" id="Phobius"/>
    </source>
</evidence>
<feature type="compositionally biased region" description="Low complexity" evidence="1">
    <location>
        <begin position="178"/>
        <end position="201"/>
    </location>
</feature>
<proteinExistence type="predicted"/>
<dbReference type="InParanoid" id="A0A077ZR78"/>
<feature type="compositionally biased region" description="Low complexity" evidence="1">
    <location>
        <begin position="288"/>
        <end position="309"/>
    </location>
</feature>
<sequence length="1083" mass="127500">MMITTMILMNKIVRNQIFIFLDPIGVGAQFDLADFDEENIPHQKQPQKSDKDLPKTQSNNAFKKKQFEVKQEQFDDDEEDDNSDDDRYKSKKPPPKQNIQAQHNFKKKMPNPFSDEESEEKDRNSDMDQVYDKKKQIKKDEQKQQPLKSNMEMSNLKYKQEPAKKHQLKKESSKESSEYSYKSKNKQDNNNLSLKQQNSNKTDNDLKPDVQRKISNLSSGQQINLNNNSILSKKPVGQPQKRYGVYHDDDEEDEDDAVSQKWSNQDDNYSNRGKRAVAPITIDKKNSNHSSQLKQQNLQQQSPQFQQMNFYEEKKTAVTNSNNKAQSNVKRKKSSQKQLQDQDDESVTDKSIEIMESDTDNKSVKSKNPAKGFAKQKAIEVHNMDEHQNNHDDDEEENILDTNPENYLIEKTQKKRLSQKAENFFKFDYEDGEIPEHIQHQEEHGLNWDELDQLNEYFRTKKLKHQKRRRKSMKYLRARNLFFTSRWYMMFHFIQNVLFWLVILVFPTISVIGCDGGHKWMSHVAMAFYLGLFLIFDTVFACQYISRESARFDLKSYNKGKYYRQGKCCFMFTVYLKCFFEILMTQIGLFDLYTDMAFATLVQKEEFQTLALVSIFSLVLIAIPKMYSFALLLMMLFGQVREQDKKRKYATRIMIFNEFRMQAACIDYITHQKAKTDLFYGLYKLFFEDIPQFIVQAIFLVNTDCGRKYPNGIIYAGILMALFNTYFGMLYRFSRYCYSRKRLLAYQQKVEIKISNLSLSAYGFRNIRGRIHYNRKAQALNFTGQNYEYMALDEQGIKKYVSFMESFPKKDRIEFVDLNKMKFDNIRYVKQLFQGIDKNFKELRYMTIQQCFLSKSFILQLKNFLDGNDSLARISFVMNQMPEDDVYWTIETCLEHPNLEIIQIAERWVKSVSLDEGKSEKEKAILERPTNISICRGIYIRLQQNESLKILEIRYLTLSRNVLQAIFKGLQKNKHLLRLVLTNDALKLANQHEFQLLGEAIKLNQVLKHIDLSFNQNFDSSLAFNSEITDSLINTPNTPLQRIDITTISHEIMATYLGLMDHNPIVSVFVKGKLLEDVDIQDD</sequence>
<feature type="compositionally biased region" description="Acidic residues" evidence="1">
    <location>
        <begin position="74"/>
        <end position="84"/>
    </location>
</feature>
<feature type="region of interest" description="Disordered" evidence="1">
    <location>
        <begin position="38"/>
        <end position="373"/>
    </location>
</feature>
<dbReference type="Gene3D" id="3.80.10.10">
    <property type="entry name" value="Ribonuclease Inhibitor"/>
    <property type="match status" value="1"/>
</dbReference>
<evidence type="ECO:0000256" key="1">
    <source>
        <dbReference type="SAM" id="MobiDB-lite"/>
    </source>
</evidence>
<keyword evidence="2" id="KW-0812">Transmembrane</keyword>
<evidence type="ECO:0000313" key="3">
    <source>
        <dbReference type="EMBL" id="CDW71845.1"/>
    </source>
</evidence>
<dbReference type="Proteomes" id="UP000039865">
    <property type="component" value="Unassembled WGS sequence"/>
</dbReference>
<feature type="compositionally biased region" description="Polar residues" evidence="1">
    <location>
        <begin position="317"/>
        <end position="328"/>
    </location>
</feature>
<feature type="compositionally biased region" description="Basic and acidic residues" evidence="1">
    <location>
        <begin position="202"/>
        <end position="212"/>
    </location>
</feature>